<gene>
    <name evidence="2" type="ORF">CXG47_11825</name>
</gene>
<evidence type="ECO:0000256" key="1">
    <source>
        <dbReference type="SAM" id="MobiDB-lite"/>
    </source>
</evidence>
<proteinExistence type="predicted"/>
<name>A0ABX4U498_PSEDL</name>
<dbReference type="EMBL" id="PJCJ01000005">
    <property type="protein sequence ID" value="PLV14711.1"/>
    <property type="molecule type" value="Genomic_DNA"/>
</dbReference>
<sequence>MLPVLASSRLKPLLQGVCIPCGRLPSPFGLRCRAENKYRSSDAAFVGAALCCEEAGTSNRQALSVPASSQHKAAPTEPRRTNESCVVL</sequence>
<organism evidence="2 3">
    <name type="scientific">Pseudomonas plecoglossicida</name>
    <dbReference type="NCBI Taxonomy" id="70775"/>
    <lineage>
        <taxon>Bacteria</taxon>
        <taxon>Pseudomonadati</taxon>
        <taxon>Pseudomonadota</taxon>
        <taxon>Gammaproteobacteria</taxon>
        <taxon>Pseudomonadales</taxon>
        <taxon>Pseudomonadaceae</taxon>
        <taxon>Pseudomonas</taxon>
    </lineage>
</organism>
<keyword evidence="3" id="KW-1185">Reference proteome</keyword>
<dbReference type="Proteomes" id="UP000234744">
    <property type="component" value="Unassembled WGS sequence"/>
</dbReference>
<feature type="region of interest" description="Disordered" evidence="1">
    <location>
        <begin position="63"/>
        <end position="88"/>
    </location>
</feature>
<reference evidence="2 3" key="1">
    <citation type="submission" date="2017-12" db="EMBL/GenBank/DDBJ databases">
        <title>Detection of the carbapenemase gene blaVIM-5 in members of the Pseudomonas putida group isolated from polluted Nigerian wetlands.</title>
        <authorList>
            <person name="Adelowo O."/>
            <person name="Vollmers J."/>
            <person name="Maeusezahl I."/>
            <person name="Kaster A.-K."/>
            <person name="Mueller J.A."/>
        </authorList>
    </citation>
    <scope>NUCLEOTIDE SEQUENCE [LARGE SCALE GENOMIC DNA]</scope>
    <source>
        <strain evidence="2 3">MR69</strain>
    </source>
</reference>
<protein>
    <submittedName>
        <fullName evidence="2">Uncharacterized protein</fullName>
    </submittedName>
</protein>
<comment type="caution">
    <text evidence="2">The sequence shown here is derived from an EMBL/GenBank/DDBJ whole genome shotgun (WGS) entry which is preliminary data.</text>
</comment>
<evidence type="ECO:0000313" key="2">
    <source>
        <dbReference type="EMBL" id="PLV14711.1"/>
    </source>
</evidence>
<accession>A0ABX4U498</accession>
<evidence type="ECO:0000313" key="3">
    <source>
        <dbReference type="Proteomes" id="UP000234744"/>
    </source>
</evidence>